<sequence length="102" mass="11857">MIKVTFYDSVENHLLDFAVIVSRYRNKWIFCKHKDRNTLEFPGGHREKEEDIAAAANRELYEETGAAEYTLKQVSGYSVRNFDENGEHSIELSSLMAGKKRR</sequence>
<keyword evidence="1" id="KW-0378">Hydrolase</keyword>
<evidence type="ECO:0000256" key="1">
    <source>
        <dbReference type="ARBA" id="ARBA00022801"/>
    </source>
</evidence>
<accession>A0AAU7PUF5</accession>
<dbReference type="PROSITE" id="PS00893">
    <property type="entry name" value="NUDIX_BOX"/>
    <property type="match status" value="1"/>
</dbReference>
<feature type="domain" description="Nudix hydrolase" evidence="2">
    <location>
        <begin position="18"/>
        <end position="87"/>
    </location>
</feature>
<dbReference type="InterPro" id="IPR000086">
    <property type="entry name" value="NUDIX_hydrolase_dom"/>
</dbReference>
<dbReference type="GO" id="GO:0016787">
    <property type="term" value="F:hydrolase activity"/>
    <property type="evidence" value="ECO:0007669"/>
    <property type="project" value="UniProtKB-KW"/>
</dbReference>
<dbReference type="EMBL" id="CP157940">
    <property type="protein sequence ID" value="XBS55825.1"/>
    <property type="molecule type" value="Genomic_DNA"/>
</dbReference>
<dbReference type="Pfam" id="PF00293">
    <property type="entry name" value="NUDIX"/>
    <property type="match status" value="1"/>
</dbReference>
<reference evidence="3" key="1">
    <citation type="submission" date="2024-06" db="EMBL/GenBank/DDBJ databases">
        <title>Lacrimispora cavernae sp. nov., a novel anaerobe isolated from bat guano pile inside a cave.</title>
        <authorList>
            <person name="Miller S.L."/>
            <person name="Lu N."/>
            <person name="King J."/>
            <person name="Sankaranarayanan K."/>
            <person name="Lawson P.A."/>
        </authorList>
    </citation>
    <scope>NUCLEOTIDE SEQUENCE</scope>
    <source>
        <strain evidence="3">BS-2</strain>
    </source>
</reference>
<proteinExistence type="predicted"/>
<dbReference type="Gene3D" id="3.90.79.10">
    <property type="entry name" value="Nucleoside Triphosphate Pyrophosphohydrolase"/>
    <property type="match status" value="1"/>
</dbReference>
<evidence type="ECO:0000259" key="2">
    <source>
        <dbReference type="Pfam" id="PF00293"/>
    </source>
</evidence>
<evidence type="ECO:0000313" key="3">
    <source>
        <dbReference type="EMBL" id="XBS55825.1"/>
    </source>
</evidence>
<name>A0AAU7PUF5_9FIRM</name>
<dbReference type="SUPFAM" id="SSF55811">
    <property type="entry name" value="Nudix"/>
    <property type="match status" value="1"/>
</dbReference>
<gene>
    <name evidence="3" type="ORF">ABFV83_08570</name>
</gene>
<dbReference type="InterPro" id="IPR020084">
    <property type="entry name" value="NUDIX_hydrolase_CS"/>
</dbReference>
<organism evidence="3">
    <name type="scientific">Lacrimispora sp. BS-2</name>
    <dbReference type="NCBI Taxonomy" id="3151850"/>
    <lineage>
        <taxon>Bacteria</taxon>
        <taxon>Bacillati</taxon>
        <taxon>Bacillota</taxon>
        <taxon>Clostridia</taxon>
        <taxon>Lachnospirales</taxon>
        <taxon>Lachnospiraceae</taxon>
        <taxon>Lacrimispora</taxon>
    </lineage>
</organism>
<protein>
    <submittedName>
        <fullName evidence="3">NUDIX domain-containing protein</fullName>
    </submittedName>
</protein>
<dbReference type="InterPro" id="IPR015797">
    <property type="entry name" value="NUDIX_hydrolase-like_dom_sf"/>
</dbReference>
<dbReference type="AlphaFoldDB" id="A0AAU7PUF5"/>
<dbReference type="RefSeq" id="WP_349948472.1">
    <property type="nucleotide sequence ID" value="NZ_CP157940.1"/>
</dbReference>